<evidence type="ECO:0000313" key="3">
    <source>
        <dbReference type="Proteomes" id="UP000517916"/>
    </source>
</evidence>
<dbReference type="InterPro" id="IPR007804">
    <property type="entry name" value="GvpG"/>
</dbReference>
<evidence type="ECO:0000313" key="2">
    <source>
        <dbReference type="EMBL" id="MBA8925328.1"/>
    </source>
</evidence>
<evidence type="ECO:0000256" key="1">
    <source>
        <dbReference type="SAM" id="MobiDB-lite"/>
    </source>
</evidence>
<dbReference type="Proteomes" id="UP000517916">
    <property type="component" value="Unassembled WGS sequence"/>
</dbReference>
<evidence type="ECO:0008006" key="4">
    <source>
        <dbReference type="Google" id="ProtNLM"/>
    </source>
</evidence>
<organism evidence="2 3">
    <name type="scientific">Kutzneria viridogrisea</name>
    <dbReference type="NCBI Taxonomy" id="47990"/>
    <lineage>
        <taxon>Bacteria</taxon>
        <taxon>Bacillati</taxon>
        <taxon>Actinomycetota</taxon>
        <taxon>Actinomycetes</taxon>
        <taxon>Pseudonocardiales</taxon>
        <taxon>Pseudonocardiaceae</taxon>
        <taxon>Kutzneria</taxon>
    </lineage>
</organism>
<name>A0ABR6BEM2_9PSEU</name>
<feature type="region of interest" description="Disordered" evidence="1">
    <location>
        <begin position="50"/>
        <end position="82"/>
    </location>
</feature>
<protein>
    <recommendedName>
        <fullName evidence="4">Gas vesicle protein</fullName>
    </recommendedName>
</protein>
<dbReference type="Pfam" id="PF05120">
    <property type="entry name" value="GvpG"/>
    <property type="match status" value="1"/>
</dbReference>
<dbReference type="EMBL" id="JACJID010000002">
    <property type="protein sequence ID" value="MBA8925328.1"/>
    <property type="molecule type" value="Genomic_DNA"/>
</dbReference>
<reference evidence="2 3" key="1">
    <citation type="submission" date="2020-08" db="EMBL/GenBank/DDBJ databases">
        <title>Genomic Encyclopedia of Archaeal and Bacterial Type Strains, Phase II (KMG-II): from individual species to whole genera.</title>
        <authorList>
            <person name="Goeker M."/>
        </authorList>
    </citation>
    <scope>NUCLEOTIDE SEQUENCE [LARGE SCALE GENOMIC DNA]</scope>
    <source>
        <strain evidence="2 3">DSM 43850</strain>
    </source>
</reference>
<accession>A0ABR6BEM2</accession>
<keyword evidence="3" id="KW-1185">Reference proteome</keyword>
<gene>
    <name evidence="2" type="ORF">BC739_002527</name>
</gene>
<proteinExistence type="predicted"/>
<feature type="compositionally biased region" description="Basic and acidic residues" evidence="1">
    <location>
        <begin position="50"/>
        <end position="69"/>
    </location>
</feature>
<comment type="caution">
    <text evidence="2">The sequence shown here is derived from an EMBL/GenBank/DDBJ whole genome shotgun (WGS) entry which is preliminary data.</text>
</comment>
<sequence>MGLLSALVTLPLAPVRGVIWLAERLAEHAQAQLHDPQVIRGQLAELARARQRGEVSEQDGDRLEQELLDRLWSARPPGPEGL</sequence>
<dbReference type="RefSeq" id="WP_025360018.1">
    <property type="nucleotide sequence ID" value="NZ_BAAABQ010000084.1"/>
</dbReference>